<dbReference type="Gene3D" id="3.30.420.10">
    <property type="entry name" value="Ribonuclease H-like superfamily/Ribonuclease H"/>
    <property type="match status" value="1"/>
</dbReference>
<dbReference type="InterPro" id="IPR038717">
    <property type="entry name" value="Tc1-like_DDE_dom"/>
</dbReference>
<protein>
    <submittedName>
        <fullName evidence="3">DDE_3 domain-containing protein</fullName>
    </submittedName>
</protein>
<evidence type="ECO:0000313" key="4">
    <source>
        <dbReference type="Proteomes" id="UP000005237"/>
    </source>
</evidence>
<feature type="coiled-coil region" evidence="1">
    <location>
        <begin position="157"/>
        <end position="226"/>
    </location>
</feature>
<sequence length="542" mass="62037">MASFSNYLRMGRGRNTIAENINGWMMKKKKEYPNSSDVIYYCVEQYSHHKCPGAWVINKKELDDERNEKKSLQVLFNELNEKALNNEKSSHEQTEGYHSIRTCLETAKRRIENLELEVESKEVASKIDKNLISNFSNALRAEQSIRDEMNSRNSEKLSIVEGELAARKSEMEKLEESLKFSKEAFEEKQKEISQKNEALERITKEKEELQAEVVNEKETNAFLEAKISYYANISENNMLNTRQSIDSLASEVYHVVPESTEEQMNAMIAATPRKSVAFSVDLDSERRTQGSIVGYRSDPRQSICSLNDETFDRASTARSSLRSDTLTMMSSSSIGTFKEPFTPAGTSKDRVGVLTARNEKVRPHLKSAYATEMTDVHSPSGNEENSIFSDEKKFNLDGPDGYKSYWHDLRKDPAVFSKRNFGGGSLMVWGAFSSAGYLELAFTTCRMNSTDYQDVLQNHLLPFRRRFNRLPFTFQQDNANIHVSRSTLDWFQSKKIDVLPWPACSPDLNSMENVWGELVRRLYSHGKKYDTMGHLKNALTAE</sequence>
<dbReference type="Pfam" id="PF13358">
    <property type="entry name" value="DDE_3"/>
    <property type="match status" value="1"/>
</dbReference>
<dbReference type="PANTHER" id="PTHR23022:SF129">
    <property type="entry name" value="TRANSPOSABLE ELEMENT TC3 TRANSPOSASE"/>
    <property type="match status" value="1"/>
</dbReference>
<reference evidence="3" key="2">
    <citation type="submission" date="2022-06" db="UniProtKB">
        <authorList>
            <consortium name="EnsemblMetazoa"/>
        </authorList>
    </citation>
    <scope>IDENTIFICATION</scope>
    <source>
        <strain evidence="3">DF5081</strain>
    </source>
</reference>
<keyword evidence="4" id="KW-1185">Reference proteome</keyword>
<evidence type="ECO:0000259" key="2">
    <source>
        <dbReference type="Pfam" id="PF13358"/>
    </source>
</evidence>
<name>A0A8R1IKL8_CAEJA</name>
<reference evidence="4" key="1">
    <citation type="submission" date="2010-08" db="EMBL/GenBank/DDBJ databases">
        <authorList>
            <consortium name="Caenorhabditis japonica Sequencing Consortium"/>
            <person name="Wilson R.K."/>
        </authorList>
    </citation>
    <scope>NUCLEOTIDE SEQUENCE [LARGE SCALE GENOMIC DNA]</scope>
    <source>
        <strain evidence="4">DF5081</strain>
    </source>
</reference>
<dbReference type="EnsemblMetazoa" id="CJA36602b.1">
    <property type="protein sequence ID" value="CJA36602b.1"/>
    <property type="gene ID" value="WBGene00212449"/>
</dbReference>
<dbReference type="InterPro" id="IPR036397">
    <property type="entry name" value="RNaseH_sf"/>
</dbReference>
<dbReference type="AlphaFoldDB" id="A0A8R1IKL8"/>
<dbReference type="GO" id="GO:0003676">
    <property type="term" value="F:nucleic acid binding"/>
    <property type="evidence" value="ECO:0007669"/>
    <property type="project" value="InterPro"/>
</dbReference>
<organism evidence="3 4">
    <name type="scientific">Caenorhabditis japonica</name>
    <dbReference type="NCBI Taxonomy" id="281687"/>
    <lineage>
        <taxon>Eukaryota</taxon>
        <taxon>Metazoa</taxon>
        <taxon>Ecdysozoa</taxon>
        <taxon>Nematoda</taxon>
        <taxon>Chromadorea</taxon>
        <taxon>Rhabditida</taxon>
        <taxon>Rhabditina</taxon>
        <taxon>Rhabditomorpha</taxon>
        <taxon>Rhabditoidea</taxon>
        <taxon>Rhabditidae</taxon>
        <taxon>Peloderinae</taxon>
        <taxon>Caenorhabditis</taxon>
    </lineage>
</organism>
<feature type="domain" description="Tc1-like transposase DDE" evidence="2">
    <location>
        <begin position="387"/>
        <end position="529"/>
    </location>
</feature>
<feature type="coiled-coil region" evidence="1">
    <location>
        <begin position="62"/>
        <end position="124"/>
    </location>
</feature>
<keyword evidence="1" id="KW-0175">Coiled coil</keyword>
<evidence type="ECO:0000256" key="1">
    <source>
        <dbReference type="SAM" id="Coils"/>
    </source>
</evidence>
<dbReference type="Proteomes" id="UP000005237">
    <property type="component" value="Unassembled WGS sequence"/>
</dbReference>
<evidence type="ECO:0000313" key="3">
    <source>
        <dbReference type="EnsemblMetazoa" id="CJA36602b.1"/>
    </source>
</evidence>
<dbReference type="PANTHER" id="PTHR23022">
    <property type="entry name" value="TRANSPOSABLE ELEMENT-RELATED"/>
    <property type="match status" value="1"/>
</dbReference>
<accession>A0A8R1IKL8</accession>
<dbReference type="InterPro" id="IPR052338">
    <property type="entry name" value="Transposase_5"/>
</dbReference>
<proteinExistence type="predicted"/>